<dbReference type="InParanoid" id="A0A059AAY8"/>
<dbReference type="AlphaFoldDB" id="A0A059AAY8"/>
<reference evidence="1" key="1">
    <citation type="submission" date="2013-07" db="EMBL/GenBank/DDBJ databases">
        <title>The genome of Eucalyptus grandis.</title>
        <authorList>
            <person name="Schmutz J."/>
            <person name="Hayes R."/>
            <person name="Myburg A."/>
            <person name="Tuskan G."/>
            <person name="Grattapaglia D."/>
            <person name="Rokhsar D.S."/>
        </authorList>
    </citation>
    <scope>NUCLEOTIDE SEQUENCE</scope>
    <source>
        <tissue evidence="1">Leaf extractions</tissue>
    </source>
</reference>
<dbReference type="EMBL" id="KK198762">
    <property type="protein sequence ID" value="KCW50973.1"/>
    <property type="molecule type" value="Genomic_DNA"/>
</dbReference>
<protein>
    <submittedName>
        <fullName evidence="1">Uncharacterized protein</fullName>
    </submittedName>
</protein>
<dbReference type="Gramene" id="KCW50973">
    <property type="protein sequence ID" value="KCW50973"/>
    <property type="gene ID" value="EUGRSUZ_J00602"/>
</dbReference>
<name>A0A059AAY8_EUCGR</name>
<proteinExistence type="predicted"/>
<evidence type="ECO:0000313" key="1">
    <source>
        <dbReference type="EMBL" id="KCW50973.1"/>
    </source>
</evidence>
<accession>A0A059AAY8</accession>
<gene>
    <name evidence="1" type="ORF">EUGRSUZ_J00602</name>
</gene>
<organism evidence="1">
    <name type="scientific">Eucalyptus grandis</name>
    <name type="common">Flooded gum</name>
    <dbReference type="NCBI Taxonomy" id="71139"/>
    <lineage>
        <taxon>Eukaryota</taxon>
        <taxon>Viridiplantae</taxon>
        <taxon>Streptophyta</taxon>
        <taxon>Embryophyta</taxon>
        <taxon>Tracheophyta</taxon>
        <taxon>Spermatophyta</taxon>
        <taxon>Magnoliopsida</taxon>
        <taxon>eudicotyledons</taxon>
        <taxon>Gunneridae</taxon>
        <taxon>Pentapetalae</taxon>
        <taxon>rosids</taxon>
        <taxon>malvids</taxon>
        <taxon>Myrtales</taxon>
        <taxon>Myrtaceae</taxon>
        <taxon>Myrtoideae</taxon>
        <taxon>Eucalypteae</taxon>
        <taxon>Eucalyptus</taxon>
    </lineage>
</organism>
<sequence length="73" mass="8232">MSLLGIKKLYMCLPCLVKGMLNPLSGTMYPSRELYLKPGFYIIAASPHNNYIYGLLILETMDPLVVALKHVIF</sequence>